<protein>
    <submittedName>
        <fullName evidence="3">NAD(P)-binding domain-containing protein</fullName>
    </submittedName>
</protein>
<reference evidence="3 4" key="1">
    <citation type="submission" date="2023-05" db="EMBL/GenBank/DDBJ databases">
        <title>Lithophilousrod everest ZFBP1038 complete genpme.</title>
        <authorList>
            <person name="Tian M."/>
        </authorList>
    </citation>
    <scope>NUCLEOTIDE SEQUENCE [LARGE SCALE GENOMIC DNA]</scope>
    <source>
        <strain evidence="3 4">ZFBP1038</strain>
    </source>
</reference>
<dbReference type="InterPro" id="IPR036188">
    <property type="entry name" value="FAD/NAD-bd_sf"/>
</dbReference>
<proteinExistence type="predicted"/>
<keyword evidence="1" id="KW-0560">Oxidoreductase</keyword>
<dbReference type="PRINTS" id="PR00368">
    <property type="entry name" value="FADPNR"/>
</dbReference>
<sequence length="392" mass="42242">MLQVVVIGAGQAGLSAGYHLRRRGLKPGRDFIILDSNDGPGGAWRHRWPALTFDAAHGIHDLPGMPLGEPDSATPASEIVTEYYGNYERRFDLPVHRPVIVEQVSSDSGPDGPLTLRTDSGIWQTRLIINATGTWTRPYWPHYPGRNLFRGRQLHTHDFRSAEEFRGQNVVVVGGGTSAVQFLLQLNAAGANTIWSTRRPPEFRNLAGDSNWGRDIERRVAERTAAGLPPLSVVAATGLPLTPDYRQGIAAGILVSRGKISDIEAAGVRFADGTLVRADSILWATGFRAALDHLAPLRLREPGGGIITDGVEVGRDHRVLMVGYGASASTIGATRAGRAAALKATKAIEQLSSAGPRAPAADSPDQEPPTWRRRSHPAAQSVPESADQRRIS</sequence>
<dbReference type="InterPro" id="IPR050982">
    <property type="entry name" value="Auxin_biosynth/cation_transpt"/>
</dbReference>
<dbReference type="PRINTS" id="PR00469">
    <property type="entry name" value="PNDRDTASEII"/>
</dbReference>
<accession>A0ABY8QZ44</accession>
<dbReference type="RefSeq" id="WP_349640876.1">
    <property type="nucleotide sequence ID" value="NZ_CP090958.1"/>
</dbReference>
<keyword evidence="4" id="KW-1185">Reference proteome</keyword>
<evidence type="ECO:0000313" key="3">
    <source>
        <dbReference type="EMBL" id="WGW14061.1"/>
    </source>
</evidence>
<dbReference type="PANTHER" id="PTHR43539">
    <property type="entry name" value="FLAVIN-BINDING MONOOXYGENASE-LIKE PROTEIN (AFU_ORTHOLOGUE AFUA_4G09220)"/>
    <property type="match status" value="1"/>
</dbReference>
<organism evidence="3 4">
    <name type="scientific">Saxibacter everestensis</name>
    <dbReference type="NCBI Taxonomy" id="2909229"/>
    <lineage>
        <taxon>Bacteria</taxon>
        <taxon>Bacillati</taxon>
        <taxon>Actinomycetota</taxon>
        <taxon>Actinomycetes</taxon>
        <taxon>Micrococcales</taxon>
        <taxon>Brevibacteriaceae</taxon>
        <taxon>Saxibacter</taxon>
    </lineage>
</organism>
<name>A0ABY8QZ44_9MICO</name>
<feature type="region of interest" description="Disordered" evidence="2">
    <location>
        <begin position="351"/>
        <end position="392"/>
    </location>
</feature>
<evidence type="ECO:0000256" key="1">
    <source>
        <dbReference type="ARBA" id="ARBA00023002"/>
    </source>
</evidence>
<dbReference type="EMBL" id="CP090958">
    <property type="protein sequence ID" value="WGW14061.1"/>
    <property type="molecule type" value="Genomic_DNA"/>
</dbReference>
<evidence type="ECO:0000256" key="2">
    <source>
        <dbReference type="SAM" id="MobiDB-lite"/>
    </source>
</evidence>
<dbReference type="Proteomes" id="UP001209083">
    <property type="component" value="Chromosome"/>
</dbReference>
<dbReference type="Pfam" id="PF13738">
    <property type="entry name" value="Pyr_redox_3"/>
    <property type="match status" value="1"/>
</dbReference>
<dbReference type="SUPFAM" id="SSF51905">
    <property type="entry name" value="FAD/NAD(P)-binding domain"/>
    <property type="match status" value="2"/>
</dbReference>
<gene>
    <name evidence="3" type="ORF">LWF01_09400</name>
</gene>
<dbReference type="Gene3D" id="3.50.50.60">
    <property type="entry name" value="FAD/NAD(P)-binding domain"/>
    <property type="match status" value="1"/>
</dbReference>
<dbReference type="PANTHER" id="PTHR43539:SF78">
    <property type="entry name" value="FLAVIN-CONTAINING MONOOXYGENASE"/>
    <property type="match status" value="1"/>
</dbReference>
<evidence type="ECO:0000313" key="4">
    <source>
        <dbReference type="Proteomes" id="UP001209083"/>
    </source>
</evidence>